<comment type="function">
    <text evidence="6">HflC and HflK could regulate a protease.</text>
</comment>
<evidence type="ECO:0000313" key="9">
    <source>
        <dbReference type="EMBL" id="RAI25252.1"/>
    </source>
</evidence>
<dbReference type="AlphaFoldDB" id="A0A327JKA9"/>
<keyword evidence="5" id="KW-0472">Membrane</keyword>
<evidence type="ECO:0000313" key="10">
    <source>
        <dbReference type="Proteomes" id="UP000249299"/>
    </source>
</evidence>
<dbReference type="InterPro" id="IPR010200">
    <property type="entry name" value="HflC"/>
</dbReference>
<keyword evidence="3" id="KW-0812">Transmembrane</keyword>
<feature type="domain" description="Band 7" evidence="8">
    <location>
        <begin position="20"/>
        <end position="185"/>
    </location>
</feature>
<dbReference type="Proteomes" id="UP000249299">
    <property type="component" value="Unassembled WGS sequence"/>
</dbReference>
<keyword evidence="9" id="KW-0378">Hydrolase</keyword>
<dbReference type="PIRSF" id="PIRSF005651">
    <property type="entry name" value="HflC"/>
    <property type="match status" value="1"/>
</dbReference>
<dbReference type="EMBL" id="NPEV01000052">
    <property type="protein sequence ID" value="RAI25252.1"/>
    <property type="molecule type" value="Genomic_DNA"/>
</dbReference>
<evidence type="ECO:0000256" key="6">
    <source>
        <dbReference type="PIRNR" id="PIRNR005651"/>
    </source>
</evidence>
<keyword evidence="4" id="KW-1133">Transmembrane helix</keyword>
<sequence length="341" mass="37954">MKKFPIILGGLAVLALLIYSSIFVVNEREQAIVVRLGQIRSVITEPGIHFKVPTNFFEQVQIIEDRLLRMDLENINVQVSDGKRYVVDAFLVFKITDPRKFRESVSGSLALVEQRLITRLNAALRRVYGLRSFEDALSAQRAEMMRDVRDQIRPDASNLGIDIVDVRIRRTDLLPEVSQQTFERMKAERLARAAQIRANGRQEAQRIRAEADRKAVVLVAEANRISEILRGEGEADRNRIFAQAFQRDPEFFAFYRSMKAYETAIEESGTTMVLSPDSEFFRFFRDPGETGGYRVDPSASDSGAEAPADAAATSDDAATPPAPASVPAGASEDTGAAQPAQ</sequence>
<dbReference type="InterPro" id="IPR036013">
    <property type="entry name" value="Band_7/SPFH_dom_sf"/>
</dbReference>
<dbReference type="PANTHER" id="PTHR42911">
    <property type="entry name" value="MODULATOR OF FTSH PROTEASE HFLC"/>
    <property type="match status" value="1"/>
</dbReference>
<comment type="caution">
    <text evidence="9">The sequence shown here is derived from an EMBL/GenBank/DDBJ whole genome shotgun (WGS) entry which is preliminary data.</text>
</comment>
<reference evidence="9 10" key="1">
    <citation type="submission" date="2017-07" db="EMBL/GenBank/DDBJ databases">
        <title>Draft Genome Sequences of Select Purple Nonsulfur Bacteria.</title>
        <authorList>
            <person name="Lasarre B."/>
            <person name="Mckinlay J.B."/>
        </authorList>
    </citation>
    <scope>NUCLEOTIDE SEQUENCE [LARGE SCALE GENOMIC DNA]</scope>
    <source>
        <strain evidence="9 10">DSM 11290</strain>
    </source>
</reference>
<evidence type="ECO:0000259" key="8">
    <source>
        <dbReference type="SMART" id="SM00244"/>
    </source>
</evidence>
<dbReference type="OrthoDB" id="9812991at2"/>
<evidence type="ECO:0000256" key="5">
    <source>
        <dbReference type="ARBA" id="ARBA00023136"/>
    </source>
</evidence>
<feature type="region of interest" description="Disordered" evidence="7">
    <location>
        <begin position="291"/>
        <end position="341"/>
    </location>
</feature>
<evidence type="ECO:0000256" key="2">
    <source>
        <dbReference type="ARBA" id="ARBA00007862"/>
    </source>
</evidence>
<organism evidence="9 10">
    <name type="scientific">Rhodobium orientis</name>
    <dbReference type="NCBI Taxonomy" id="34017"/>
    <lineage>
        <taxon>Bacteria</taxon>
        <taxon>Pseudomonadati</taxon>
        <taxon>Pseudomonadota</taxon>
        <taxon>Alphaproteobacteria</taxon>
        <taxon>Hyphomicrobiales</taxon>
        <taxon>Rhodobiaceae</taxon>
        <taxon>Rhodobium</taxon>
    </lineage>
</organism>
<name>A0A327JKA9_9HYPH</name>
<dbReference type="CDD" id="cd03405">
    <property type="entry name" value="SPFH_HflC"/>
    <property type="match status" value="1"/>
</dbReference>
<dbReference type="GO" id="GO:0006508">
    <property type="term" value="P:proteolysis"/>
    <property type="evidence" value="ECO:0007669"/>
    <property type="project" value="UniProtKB-KW"/>
</dbReference>
<gene>
    <name evidence="9" type="ORF">CH339_19090</name>
</gene>
<dbReference type="InterPro" id="IPR001107">
    <property type="entry name" value="Band_7"/>
</dbReference>
<comment type="similarity">
    <text evidence="2 6">Belongs to the band 7/mec-2 family. HflC subfamily.</text>
</comment>
<evidence type="ECO:0000256" key="7">
    <source>
        <dbReference type="SAM" id="MobiDB-lite"/>
    </source>
</evidence>
<dbReference type="GO" id="GO:0016020">
    <property type="term" value="C:membrane"/>
    <property type="evidence" value="ECO:0007669"/>
    <property type="project" value="UniProtKB-SubCell"/>
</dbReference>
<dbReference type="SMART" id="SM00244">
    <property type="entry name" value="PHB"/>
    <property type="match status" value="1"/>
</dbReference>
<dbReference type="PANTHER" id="PTHR42911:SF1">
    <property type="entry name" value="MODULATOR OF FTSH PROTEASE HFLC"/>
    <property type="match status" value="1"/>
</dbReference>
<keyword evidence="9" id="KW-0645">Protease</keyword>
<evidence type="ECO:0000256" key="3">
    <source>
        <dbReference type="ARBA" id="ARBA00022692"/>
    </source>
</evidence>
<dbReference type="Gene3D" id="3.30.479.30">
    <property type="entry name" value="Band 7 domain"/>
    <property type="match status" value="1"/>
</dbReference>
<protein>
    <recommendedName>
        <fullName evidence="6">Protein HflC</fullName>
    </recommendedName>
</protein>
<feature type="compositionally biased region" description="Low complexity" evidence="7">
    <location>
        <begin position="296"/>
        <end position="332"/>
    </location>
</feature>
<dbReference type="SUPFAM" id="SSF117892">
    <property type="entry name" value="Band 7/SPFH domain"/>
    <property type="match status" value="1"/>
</dbReference>
<evidence type="ECO:0000256" key="1">
    <source>
        <dbReference type="ARBA" id="ARBA00004167"/>
    </source>
</evidence>
<comment type="subcellular location">
    <subcellularLocation>
        <location evidence="1">Membrane</location>
        <topology evidence="1">Single-pass membrane protein</topology>
    </subcellularLocation>
</comment>
<accession>A0A327JKA9</accession>
<dbReference type="GO" id="GO:0008233">
    <property type="term" value="F:peptidase activity"/>
    <property type="evidence" value="ECO:0007669"/>
    <property type="project" value="UniProtKB-KW"/>
</dbReference>
<evidence type="ECO:0000256" key="4">
    <source>
        <dbReference type="ARBA" id="ARBA00022989"/>
    </source>
</evidence>
<dbReference type="Pfam" id="PF01145">
    <property type="entry name" value="Band_7"/>
    <property type="match status" value="1"/>
</dbReference>
<proteinExistence type="inferred from homology"/>
<keyword evidence="10" id="KW-1185">Reference proteome</keyword>